<dbReference type="Proteomes" id="UP001352852">
    <property type="component" value="Unassembled WGS sequence"/>
</dbReference>
<name>A0ABU7DDD9_9TELE</name>
<organism evidence="2 3">
    <name type="scientific">Characodon lateralis</name>
    <dbReference type="NCBI Taxonomy" id="208331"/>
    <lineage>
        <taxon>Eukaryota</taxon>
        <taxon>Metazoa</taxon>
        <taxon>Chordata</taxon>
        <taxon>Craniata</taxon>
        <taxon>Vertebrata</taxon>
        <taxon>Euteleostomi</taxon>
        <taxon>Actinopterygii</taxon>
        <taxon>Neopterygii</taxon>
        <taxon>Teleostei</taxon>
        <taxon>Neoteleostei</taxon>
        <taxon>Acanthomorphata</taxon>
        <taxon>Ovalentaria</taxon>
        <taxon>Atherinomorphae</taxon>
        <taxon>Cyprinodontiformes</taxon>
        <taxon>Goodeidae</taxon>
        <taxon>Characodon</taxon>
    </lineage>
</organism>
<protein>
    <submittedName>
        <fullName evidence="2">Uncharacterized protein</fullName>
    </submittedName>
</protein>
<sequence>MFLSDHSVRISKNSSSSPRWLIMSLRIPLTQQSRTYMLTRDVPSNTADAITPFQALKSFMPGLLPRGRLQTVVVGGLGATAEIQQGEGNFGKFSVYPLSASDSCNREREREQREKKEGLFSPSVLSNVA</sequence>
<feature type="compositionally biased region" description="Basic and acidic residues" evidence="1">
    <location>
        <begin position="104"/>
        <end position="118"/>
    </location>
</feature>
<feature type="region of interest" description="Disordered" evidence="1">
    <location>
        <begin position="101"/>
        <end position="129"/>
    </location>
</feature>
<reference evidence="2 3" key="1">
    <citation type="submission" date="2021-06" db="EMBL/GenBank/DDBJ databases">
        <authorList>
            <person name="Palmer J.M."/>
        </authorList>
    </citation>
    <scope>NUCLEOTIDE SEQUENCE [LARGE SCALE GENOMIC DNA]</scope>
    <source>
        <strain evidence="2 3">CL_MEX2019</strain>
        <tissue evidence="2">Muscle</tissue>
    </source>
</reference>
<keyword evidence="3" id="KW-1185">Reference proteome</keyword>
<gene>
    <name evidence="2" type="ORF">CHARACLAT_029455</name>
</gene>
<evidence type="ECO:0000256" key="1">
    <source>
        <dbReference type="SAM" id="MobiDB-lite"/>
    </source>
</evidence>
<accession>A0ABU7DDD9</accession>
<evidence type="ECO:0000313" key="2">
    <source>
        <dbReference type="EMBL" id="MED6272356.1"/>
    </source>
</evidence>
<evidence type="ECO:0000313" key="3">
    <source>
        <dbReference type="Proteomes" id="UP001352852"/>
    </source>
</evidence>
<comment type="caution">
    <text evidence="2">The sequence shown here is derived from an EMBL/GenBank/DDBJ whole genome shotgun (WGS) entry which is preliminary data.</text>
</comment>
<proteinExistence type="predicted"/>
<dbReference type="EMBL" id="JAHUTJ010020560">
    <property type="protein sequence ID" value="MED6272356.1"/>
    <property type="molecule type" value="Genomic_DNA"/>
</dbReference>